<keyword evidence="3" id="KW-1185">Reference proteome</keyword>
<organism evidence="2 3">
    <name type="scientific">Roseburia lenta</name>
    <dbReference type="NCBI Taxonomy" id="2763061"/>
    <lineage>
        <taxon>Bacteria</taxon>
        <taxon>Bacillati</taxon>
        <taxon>Bacillota</taxon>
        <taxon>Clostridia</taxon>
        <taxon>Lachnospirales</taxon>
        <taxon>Lachnospiraceae</taxon>
        <taxon>Roseburia</taxon>
    </lineage>
</organism>
<keyword evidence="1" id="KW-0812">Transmembrane</keyword>
<dbReference type="RefSeq" id="WP_118281185.1">
    <property type="nucleotide sequence ID" value="NZ_JACOPG010000001.1"/>
</dbReference>
<evidence type="ECO:0000256" key="1">
    <source>
        <dbReference type="SAM" id="Phobius"/>
    </source>
</evidence>
<dbReference type="Proteomes" id="UP000643810">
    <property type="component" value="Unassembled WGS sequence"/>
</dbReference>
<evidence type="ECO:0008006" key="4">
    <source>
        <dbReference type="Google" id="ProtNLM"/>
    </source>
</evidence>
<sequence>MKFGLVFVIIAILIALCQPQITFSGAVSGLNIWFFQLLPTLLPFMILSNILLSDPVQEYIFARMSPLRAKKIRILFAVLAGLTFGLPIGAKMAKDLYQKNLIDAREGQILLNHCNLIGPSFVGSYVLTKKLDLPDLFGISLLLLYLPHILCLVCFFSKKEATTEQKIHITSYGKTTRKATPRLRNCFQILNVAIMNGFETITILGGYLILFGIFCAFVKEIQFLPTGLRACILAFLEITIGIHEISILEISGMVKYLCAIPLLSFGGLCTAMQTWSVCMGAPFSMRNYIKERLLFALISGLLTILYFFILY</sequence>
<feature type="transmembrane region" description="Helical" evidence="1">
    <location>
        <begin position="293"/>
        <end position="310"/>
    </location>
</feature>
<feature type="transmembrane region" description="Helical" evidence="1">
    <location>
        <begin position="33"/>
        <end position="52"/>
    </location>
</feature>
<proteinExistence type="predicted"/>
<feature type="transmembrane region" description="Helical" evidence="1">
    <location>
        <begin position="136"/>
        <end position="156"/>
    </location>
</feature>
<reference evidence="2 3" key="1">
    <citation type="submission" date="2020-08" db="EMBL/GenBank/DDBJ databases">
        <title>Genome public.</title>
        <authorList>
            <person name="Liu C."/>
            <person name="Sun Q."/>
        </authorList>
    </citation>
    <scope>NUCLEOTIDE SEQUENCE [LARGE SCALE GENOMIC DNA]</scope>
    <source>
        <strain evidence="2 3">NSJ-9</strain>
    </source>
</reference>
<keyword evidence="1" id="KW-0472">Membrane</keyword>
<feature type="transmembrane region" description="Helical" evidence="1">
    <location>
        <begin position="192"/>
        <end position="217"/>
    </location>
</feature>
<protein>
    <recommendedName>
        <fullName evidence="4">Sporulation integral membrane protein YlbJ</fullName>
    </recommendedName>
</protein>
<dbReference type="EMBL" id="JACOPG010000001">
    <property type="protein sequence ID" value="MBC5685175.1"/>
    <property type="molecule type" value="Genomic_DNA"/>
</dbReference>
<feature type="transmembrane region" description="Helical" evidence="1">
    <location>
        <begin position="254"/>
        <end position="273"/>
    </location>
</feature>
<name>A0ABR7GCL6_9FIRM</name>
<comment type="caution">
    <text evidence="2">The sequence shown here is derived from an EMBL/GenBank/DDBJ whole genome shotgun (WGS) entry which is preliminary data.</text>
</comment>
<evidence type="ECO:0000313" key="3">
    <source>
        <dbReference type="Proteomes" id="UP000643810"/>
    </source>
</evidence>
<feature type="transmembrane region" description="Helical" evidence="1">
    <location>
        <begin position="72"/>
        <end position="90"/>
    </location>
</feature>
<accession>A0ABR7GCL6</accession>
<gene>
    <name evidence="2" type="ORF">H8R94_00870</name>
</gene>
<evidence type="ECO:0000313" key="2">
    <source>
        <dbReference type="EMBL" id="MBC5685175.1"/>
    </source>
</evidence>
<keyword evidence="1" id="KW-1133">Transmembrane helix</keyword>
<feature type="transmembrane region" description="Helical" evidence="1">
    <location>
        <begin position="223"/>
        <end position="242"/>
    </location>
</feature>